<dbReference type="OrthoDB" id="9785707at2"/>
<dbReference type="PANTHER" id="PTHR43022">
    <property type="entry name" value="PROTEIN SMF"/>
    <property type="match status" value="1"/>
</dbReference>
<protein>
    <submittedName>
        <fullName evidence="3">DNA-protecting protein DprA</fullName>
    </submittedName>
</protein>
<dbReference type="InterPro" id="IPR003488">
    <property type="entry name" value="DprA"/>
</dbReference>
<organism evidence="3 4">
    <name type="scientific">Parablautia intestinalis</name>
    <dbReference type="NCBI Taxonomy" id="2320100"/>
    <lineage>
        <taxon>Bacteria</taxon>
        <taxon>Bacillati</taxon>
        <taxon>Bacillota</taxon>
        <taxon>Clostridia</taxon>
        <taxon>Lachnospirales</taxon>
        <taxon>Lachnospiraceae</taxon>
        <taxon>Parablautia</taxon>
    </lineage>
</organism>
<dbReference type="Gene3D" id="3.40.50.450">
    <property type="match status" value="1"/>
</dbReference>
<dbReference type="NCBIfam" id="TIGR00732">
    <property type="entry name" value="dprA"/>
    <property type="match status" value="1"/>
</dbReference>
<evidence type="ECO:0000313" key="3">
    <source>
        <dbReference type="EMBL" id="RKI93637.1"/>
    </source>
</evidence>
<dbReference type="SUPFAM" id="SSF47781">
    <property type="entry name" value="RuvA domain 2-like"/>
    <property type="match status" value="1"/>
</dbReference>
<dbReference type="AlphaFoldDB" id="A0A3A9AQK4"/>
<dbReference type="RefSeq" id="WP_120466566.1">
    <property type="nucleotide sequence ID" value="NZ_RAYQ01000002.1"/>
</dbReference>
<feature type="domain" description="Smf/DprA SLOG" evidence="2">
    <location>
        <begin position="84"/>
        <end position="291"/>
    </location>
</feature>
<dbReference type="Proteomes" id="UP000280696">
    <property type="component" value="Unassembled WGS sequence"/>
</dbReference>
<dbReference type="PANTHER" id="PTHR43022:SF1">
    <property type="entry name" value="PROTEIN SMF"/>
    <property type="match status" value="1"/>
</dbReference>
<evidence type="ECO:0000313" key="4">
    <source>
        <dbReference type="Proteomes" id="UP000280696"/>
    </source>
</evidence>
<proteinExistence type="inferred from homology"/>
<reference evidence="3 4" key="1">
    <citation type="submission" date="2018-09" db="EMBL/GenBank/DDBJ databases">
        <title>Murine metabolic-syndrome-specific gut microbial biobank.</title>
        <authorList>
            <person name="Liu C."/>
        </authorList>
    </citation>
    <scope>NUCLEOTIDE SEQUENCE [LARGE SCALE GENOMIC DNA]</scope>
    <source>
        <strain evidence="3 4">0.1xD8-82</strain>
    </source>
</reference>
<accession>A0A3A9AQK4</accession>
<dbReference type="InterPro" id="IPR010994">
    <property type="entry name" value="RuvA_2-like"/>
</dbReference>
<comment type="caution">
    <text evidence="3">The sequence shown here is derived from an EMBL/GenBank/DDBJ whole genome shotgun (WGS) entry which is preliminary data.</text>
</comment>
<dbReference type="GO" id="GO:0009294">
    <property type="term" value="P:DNA-mediated transformation"/>
    <property type="evidence" value="ECO:0007669"/>
    <property type="project" value="InterPro"/>
</dbReference>
<dbReference type="Pfam" id="PF02481">
    <property type="entry name" value="DNA_processg_A"/>
    <property type="match status" value="1"/>
</dbReference>
<dbReference type="InterPro" id="IPR057666">
    <property type="entry name" value="DrpA_SLOG"/>
</dbReference>
<sequence>MNINMVENKAYEYWMHNLPGIGDRTIEKLLKAYGSAKAVYMADEKLLKKDLGEDKIKKLKDFSENWDLEKEYGELLKRKISFYSLRDAEYPERLRSIPHPPYAVYCMGNLPQEKSPCAAVIGARECSEYGRYMARAFAGEMAGAGVAIVSGMARGIDGIGQEAALQSGGKTYAVLGSGVDVIYPLSNQRIYYEILEKGGGILSVFPPGTAPKKQYFPERNRIVAGLSDIVLVVEAKIKSGTWITVDMALEQGKNVYAVPGRLTDRLSDGCNLLIRQGAGIALSPKDIMAEFTMLTNRKGKEGKDPGNGRKKAEASYYNSVFNKVEKNNYIGEEKAEQTDLQSFLDFYPMPADEILKKMKKAGIKMDITELLPGLVKLCMEGRAKQAGGAYFFRTAKE</sequence>
<dbReference type="SUPFAM" id="SSF102405">
    <property type="entry name" value="MCP/YpsA-like"/>
    <property type="match status" value="1"/>
</dbReference>
<dbReference type="EMBL" id="RAYQ01000002">
    <property type="protein sequence ID" value="RKI93637.1"/>
    <property type="molecule type" value="Genomic_DNA"/>
</dbReference>
<comment type="similarity">
    <text evidence="1">Belongs to the DprA/Smf family.</text>
</comment>
<evidence type="ECO:0000259" key="2">
    <source>
        <dbReference type="Pfam" id="PF02481"/>
    </source>
</evidence>
<name>A0A3A9AQK4_9FIRM</name>
<evidence type="ECO:0000256" key="1">
    <source>
        <dbReference type="ARBA" id="ARBA00006525"/>
    </source>
</evidence>
<gene>
    <name evidence="3" type="primary">dprA</name>
    <name evidence="3" type="ORF">D7V94_02805</name>
</gene>
<keyword evidence="4" id="KW-1185">Reference proteome</keyword>